<evidence type="ECO:0000313" key="3">
    <source>
        <dbReference type="Proteomes" id="UP000234275"/>
    </source>
</evidence>
<accession>A0A2I2G5P3</accession>
<dbReference type="STRING" id="1392250.A0A2I2G5P3"/>
<protein>
    <recommendedName>
        <fullName evidence="4">FAD-binding 8 domain-containing protein</fullName>
    </recommendedName>
</protein>
<proteinExistence type="predicted"/>
<evidence type="ECO:0000313" key="2">
    <source>
        <dbReference type="EMBL" id="PLB48201.1"/>
    </source>
</evidence>
<feature type="transmembrane region" description="Helical" evidence="1">
    <location>
        <begin position="20"/>
        <end position="38"/>
    </location>
</feature>
<gene>
    <name evidence="2" type="ORF">P170DRAFT_447974</name>
</gene>
<comment type="caution">
    <text evidence="2">The sequence shown here is derived from an EMBL/GenBank/DDBJ whole genome shotgun (WGS) entry which is preliminary data.</text>
</comment>
<dbReference type="RefSeq" id="XP_024703503.1">
    <property type="nucleotide sequence ID" value="XM_024850933.1"/>
</dbReference>
<organism evidence="2 3">
    <name type="scientific">Aspergillus steynii IBT 23096</name>
    <dbReference type="NCBI Taxonomy" id="1392250"/>
    <lineage>
        <taxon>Eukaryota</taxon>
        <taxon>Fungi</taxon>
        <taxon>Dikarya</taxon>
        <taxon>Ascomycota</taxon>
        <taxon>Pezizomycotina</taxon>
        <taxon>Eurotiomycetes</taxon>
        <taxon>Eurotiomycetidae</taxon>
        <taxon>Eurotiales</taxon>
        <taxon>Aspergillaceae</taxon>
        <taxon>Aspergillus</taxon>
        <taxon>Aspergillus subgen. Circumdati</taxon>
    </lineage>
</organism>
<reference evidence="2 3" key="1">
    <citation type="submission" date="2016-12" db="EMBL/GenBank/DDBJ databases">
        <title>The genomes of Aspergillus section Nigri reveals drivers in fungal speciation.</title>
        <authorList>
            <consortium name="DOE Joint Genome Institute"/>
            <person name="Vesth T.C."/>
            <person name="Nybo J."/>
            <person name="Theobald S."/>
            <person name="Brandl J."/>
            <person name="Frisvad J.C."/>
            <person name="Nielsen K.F."/>
            <person name="Lyhne E.K."/>
            <person name="Kogle M.E."/>
            <person name="Kuo A."/>
            <person name="Riley R."/>
            <person name="Clum A."/>
            <person name="Nolan M."/>
            <person name="Lipzen A."/>
            <person name="Salamov A."/>
            <person name="Henrissat B."/>
            <person name="Wiebenga A."/>
            <person name="De Vries R.P."/>
            <person name="Grigoriev I.V."/>
            <person name="Mortensen U.H."/>
            <person name="Andersen M.R."/>
            <person name="Baker S.E."/>
        </authorList>
    </citation>
    <scope>NUCLEOTIDE SEQUENCE [LARGE SCALE GENOMIC DNA]</scope>
    <source>
        <strain evidence="2 3">IBT 23096</strain>
    </source>
</reference>
<keyword evidence="1" id="KW-1133">Transmembrane helix</keyword>
<evidence type="ECO:0008006" key="4">
    <source>
        <dbReference type="Google" id="ProtNLM"/>
    </source>
</evidence>
<sequence length="397" mass="44730">MPPATSLWYGHIAHISQTDWYGICTAIALASWLVRWLLGYSPSRPFCHFDMLTFNRVPWSHFCSVNILPLALRARSWVTVRRRAAKLAVAHGCIDELAGWSSSTPLHGAIAILNDDQPVPAIRQHYVPSTACFMILIFPVTLHVVVRRHPQLAMKCHYHSGSTGLASMSAMRGGCPWPSIVVFPGHELLRMDITVPSRWKVELGQYVYLWLPHAGLCIAGQLLLFYIASWKDARAGGSCTLHVLVRPQSSAFAVALYKAKRLYNVRKTAPVLGPYGRPPGLAHFRTVLLIVEDVEIVRVFSLTQTRVLASEQHHAVVRKLIVVWKTEDLVNMQHLLDLDRQEAKNEPFHKPGTRLRSLEGSLDVAQTMRECLNTRQVMGIRQSIRNQVKAIVQPDER</sequence>
<feature type="transmembrane region" description="Helical" evidence="1">
    <location>
        <begin position="126"/>
        <end position="146"/>
    </location>
</feature>
<dbReference type="AlphaFoldDB" id="A0A2I2G5P3"/>
<keyword evidence="1" id="KW-0472">Membrane</keyword>
<dbReference type="EMBL" id="MSFO01000005">
    <property type="protein sequence ID" value="PLB48201.1"/>
    <property type="molecule type" value="Genomic_DNA"/>
</dbReference>
<evidence type="ECO:0000256" key="1">
    <source>
        <dbReference type="SAM" id="Phobius"/>
    </source>
</evidence>
<dbReference type="GeneID" id="36558632"/>
<dbReference type="OrthoDB" id="4494341at2759"/>
<feature type="transmembrane region" description="Helical" evidence="1">
    <location>
        <begin position="207"/>
        <end position="228"/>
    </location>
</feature>
<dbReference type="Proteomes" id="UP000234275">
    <property type="component" value="Unassembled WGS sequence"/>
</dbReference>
<keyword evidence="3" id="KW-1185">Reference proteome</keyword>
<name>A0A2I2G5P3_9EURO</name>
<dbReference type="VEuPathDB" id="FungiDB:P170DRAFT_447974"/>
<keyword evidence="1" id="KW-0812">Transmembrane</keyword>